<dbReference type="InterPro" id="IPR014825">
    <property type="entry name" value="DNA_alkylation"/>
</dbReference>
<evidence type="ECO:0000313" key="2">
    <source>
        <dbReference type="Proteomes" id="UP000315689"/>
    </source>
</evidence>
<dbReference type="Proteomes" id="UP000315689">
    <property type="component" value="Unassembled WGS sequence"/>
</dbReference>
<evidence type="ECO:0000313" key="1">
    <source>
        <dbReference type="EMBL" id="TSC92629.1"/>
    </source>
</evidence>
<dbReference type="CDD" id="cd06561">
    <property type="entry name" value="AlkD_like"/>
    <property type="match status" value="1"/>
</dbReference>
<comment type="caution">
    <text evidence="1">The sequence shown here is derived from an EMBL/GenBank/DDBJ whole genome shotgun (WGS) entry which is preliminary data.</text>
</comment>
<proteinExistence type="predicted"/>
<gene>
    <name evidence="1" type="ORF">CEN89_559</name>
</gene>
<dbReference type="Pfam" id="PF08713">
    <property type="entry name" value="DNA_alkylation"/>
    <property type="match status" value="1"/>
</dbReference>
<dbReference type="SUPFAM" id="SSF48371">
    <property type="entry name" value="ARM repeat"/>
    <property type="match status" value="1"/>
</dbReference>
<sequence>MENYHESKPELDIVKSIKNDLKKLADPKKAQKLQRFFKTEKGGYGEGDKFIGVTVPDQRKVAQKYWKAANLLEAEKLLRSPIHSHRNTALFILIKRFQKFSEEQKKIVELYLKNLKFINNWDLVDLSAPHILGAHFFDKDRATIFQLANSKNLWAQRIAIMATFHFVRRNDFSDTFKLAKKFLTHKHDLIHKAIGWMLREIGSRDRAIAIEFLEKHYRIMPRTMLRYAIEKFPKNERKKYLEKKL</sequence>
<organism evidence="1 2">
    <name type="scientific">Candidatus Berkelbacteria bacterium Licking1014_7</name>
    <dbReference type="NCBI Taxonomy" id="2017147"/>
    <lineage>
        <taxon>Bacteria</taxon>
        <taxon>Candidatus Berkelbacteria</taxon>
    </lineage>
</organism>
<dbReference type="PANTHER" id="PTHR34070">
    <property type="entry name" value="ARMADILLO-TYPE FOLD"/>
    <property type="match status" value="1"/>
</dbReference>
<dbReference type="AlphaFoldDB" id="A0A554LJ11"/>
<reference evidence="1 2" key="1">
    <citation type="submission" date="2017-07" db="EMBL/GenBank/DDBJ databases">
        <title>Mechanisms for carbon and nitrogen cycling indicate functional differentiation within the Candidate Phyla Radiation.</title>
        <authorList>
            <person name="Danczak R.E."/>
            <person name="Johnston M.D."/>
            <person name="Kenah C."/>
            <person name="Slattery M."/>
            <person name="Wrighton K.C."/>
            <person name="Wilkins M.J."/>
        </authorList>
    </citation>
    <scope>NUCLEOTIDE SEQUENCE [LARGE SCALE GENOMIC DNA]</scope>
    <source>
        <strain evidence="1">Licking1014_7</strain>
    </source>
</reference>
<dbReference type="PANTHER" id="PTHR34070:SF1">
    <property type="entry name" value="DNA ALKYLATION REPAIR PROTEIN"/>
    <property type="match status" value="1"/>
</dbReference>
<protein>
    <submittedName>
        <fullName evidence="1">DNA alkylation repair enzyme</fullName>
    </submittedName>
</protein>
<dbReference type="Gene3D" id="1.25.10.90">
    <property type="match status" value="1"/>
</dbReference>
<dbReference type="InterPro" id="IPR016024">
    <property type="entry name" value="ARM-type_fold"/>
</dbReference>
<dbReference type="EMBL" id="VMGK01000018">
    <property type="protein sequence ID" value="TSC92629.1"/>
    <property type="molecule type" value="Genomic_DNA"/>
</dbReference>
<name>A0A554LJ11_9BACT</name>
<accession>A0A554LJ11</accession>